<organism evidence="1 2">
    <name type="scientific">Labeo rohita</name>
    <name type="common">Indian major carp</name>
    <name type="synonym">Cyprinus rohita</name>
    <dbReference type="NCBI Taxonomy" id="84645"/>
    <lineage>
        <taxon>Eukaryota</taxon>
        <taxon>Metazoa</taxon>
        <taxon>Chordata</taxon>
        <taxon>Craniata</taxon>
        <taxon>Vertebrata</taxon>
        <taxon>Euteleostomi</taxon>
        <taxon>Actinopterygii</taxon>
        <taxon>Neopterygii</taxon>
        <taxon>Teleostei</taxon>
        <taxon>Ostariophysi</taxon>
        <taxon>Cypriniformes</taxon>
        <taxon>Cyprinidae</taxon>
        <taxon>Labeoninae</taxon>
        <taxon>Labeonini</taxon>
        <taxon>Labeo</taxon>
    </lineage>
</organism>
<dbReference type="EMBL" id="QBIY01013172">
    <property type="protein sequence ID" value="RXN10845.1"/>
    <property type="molecule type" value="Genomic_DNA"/>
</dbReference>
<proteinExistence type="predicted"/>
<keyword evidence="2" id="KW-1185">Reference proteome</keyword>
<sequence length="78" mass="8930">MANEKDKKLQSKEPKMVSLVRHNSINSGRPNFSDIAEFQKSYRRGSSSFPSCSNTDFNIIYYDDNTDSCNVSKYQDHG</sequence>
<protein>
    <submittedName>
        <fullName evidence="1">Uncharacterized protein</fullName>
    </submittedName>
</protein>
<evidence type="ECO:0000313" key="2">
    <source>
        <dbReference type="Proteomes" id="UP000290572"/>
    </source>
</evidence>
<reference evidence="1 2" key="1">
    <citation type="submission" date="2018-03" db="EMBL/GenBank/DDBJ databases">
        <title>Draft genome sequence of Rohu Carp (Labeo rohita).</title>
        <authorList>
            <person name="Das P."/>
            <person name="Kushwaha B."/>
            <person name="Joshi C.G."/>
            <person name="Kumar D."/>
            <person name="Nagpure N.S."/>
            <person name="Sahoo L."/>
            <person name="Das S.P."/>
            <person name="Bit A."/>
            <person name="Patnaik S."/>
            <person name="Meher P.K."/>
            <person name="Jayasankar P."/>
            <person name="Koringa P.G."/>
            <person name="Patel N.V."/>
            <person name="Hinsu A.T."/>
            <person name="Kumar R."/>
            <person name="Pandey M."/>
            <person name="Agarwal S."/>
            <person name="Srivastava S."/>
            <person name="Singh M."/>
            <person name="Iquebal M.A."/>
            <person name="Jaiswal S."/>
            <person name="Angadi U.B."/>
            <person name="Kumar N."/>
            <person name="Raza M."/>
            <person name="Shah T.M."/>
            <person name="Rai A."/>
            <person name="Jena J.K."/>
        </authorList>
    </citation>
    <scope>NUCLEOTIDE SEQUENCE [LARGE SCALE GENOMIC DNA]</scope>
    <source>
        <strain evidence="1">DASCIFA01</strain>
        <tissue evidence="1">Testis</tissue>
    </source>
</reference>
<dbReference type="AlphaFoldDB" id="A0A498LZM0"/>
<accession>A0A498LZM0</accession>
<evidence type="ECO:0000313" key="1">
    <source>
        <dbReference type="EMBL" id="RXN10845.1"/>
    </source>
</evidence>
<name>A0A498LZM0_LABRO</name>
<gene>
    <name evidence="1" type="ORF">ROHU_030385</name>
</gene>
<dbReference type="Proteomes" id="UP000290572">
    <property type="component" value="Unassembled WGS sequence"/>
</dbReference>
<comment type="caution">
    <text evidence="1">The sequence shown here is derived from an EMBL/GenBank/DDBJ whole genome shotgun (WGS) entry which is preliminary data.</text>
</comment>